<dbReference type="EMBL" id="AMCI01000036">
    <property type="protein sequence ID" value="EJX10853.1"/>
    <property type="molecule type" value="Genomic_DNA"/>
</dbReference>
<gene>
    <name evidence="1" type="ORF">EVA_00450</name>
</gene>
<protein>
    <submittedName>
        <fullName evidence="1">Uncharacterized protein</fullName>
    </submittedName>
</protein>
<name>J9H479_9ZZZZ</name>
<organism evidence="1">
    <name type="scientific">gut metagenome</name>
    <dbReference type="NCBI Taxonomy" id="749906"/>
    <lineage>
        <taxon>unclassified sequences</taxon>
        <taxon>metagenomes</taxon>
        <taxon>organismal metagenomes</taxon>
    </lineage>
</organism>
<sequence length="93" mass="10794">MDEAVFIAQYTFLATPAVIEEESRILGKIARRLRCEYVIRFEDDGKFYFLLETRSGYEEHFARCGWYIVSQTDFNSRLTIGMGLYESGNLAGF</sequence>
<accession>J9H479</accession>
<reference evidence="1" key="1">
    <citation type="journal article" date="2012" name="PLoS ONE">
        <title>Gene sets for utilization of primary and secondary nutrition supplies in the distal gut of endangered iberian lynx.</title>
        <authorList>
            <person name="Alcaide M."/>
            <person name="Messina E."/>
            <person name="Richter M."/>
            <person name="Bargiela R."/>
            <person name="Peplies J."/>
            <person name="Huws S.A."/>
            <person name="Newbold C.J."/>
            <person name="Golyshin P.N."/>
            <person name="Simon M.A."/>
            <person name="Lopez G."/>
            <person name="Yakimov M.M."/>
            <person name="Ferrer M."/>
        </authorList>
    </citation>
    <scope>NUCLEOTIDE SEQUENCE</scope>
</reference>
<feature type="non-terminal residue" evidence="1">
    <location>
        <position position="93"/>
    </location>
</feature>
<evidence type="ECO:0000313" key="1">
    <source>
        <dbReference type="EMBL" id="EJX10853.1"/>
    </source>
</evidence>
<proteinExistence type="predicted"/>
<dbReference type="AlphaFoldDB" id="J9H479"/>
<comment type="caution">
    <text evidence="1">The sequence shown here is derived from an EMBL/GenBank/DDBJ whole genome shotgun (WGS) entry which is preliminary data.</text>
</comment>